<proteinExistence type="predicted"/>
<dbReference type="WBParaSite" id="SCUD_0001668101-mRNA-1">
    <property type="protein sequence ID" value="SCUD_0001668101-mRNA-1"/>
    <property type="gene ID" value="SCUD_0001668101"/>
</dbReference>
<protein>
    <submittedName>
        <fullName evidence="1 3">Uncharacterized protein</fullName>
    </submittedName>
</protein>
<sequence>MTELLVQTEAISTQKAVALNNNSSALTMLLQTKLKRSESRGNKFINDKQVYEDPKLVTELFSEHFCFSLTNEKPLNDSEPIAVTPCEITNVEFNVQNISKAISTLKHSYTDGPNGIPSSMLKRGDVCFASQTIRDITLYSVLP</sequence>
<accession>A0A183KNP8</accession>
<keyword evidence="2" id="KW-1185">Reference proteome</keyword>
<dbReference type="Proteomes" id="UP000279833">
    <property type="component" value="Unassembled WGS sequence"/>
</dbReference>
<organism evidence="3">
    <name type="scientific">Schistosoma curassoni</name>
    <dbReference type="NCBI Taxonomy" id="6186"/>
    <lineage>
        <taxon>Eukaryota</taxon>
        <taxon>Metazoa</taxon>
        <taxon>Spiralia</taxon>
        <taxon>Lophotrochozoa</taxon>
        <taxon>Platyhelminthes</taxon>
        <taxon>Trematoda</taxon>
        <taxon>Digenea</taxon>
        <taxon>Strigeidida</taxon>
        <taxon>Schistosomatoidea</taxon>
        <taxon>Schistosomatidae</taxon>
        <taxon>Schistosoma</taxon>
    </lineage>
</organism>
<name>A0A183KNP8_9TREM</name>
<evidence type="ECO:0000313" key="2">
    <source>
        <dbReference type="Proteomes" id="UP000279833"/>
    </source>
</evidence>
<dbReference type="EMBL" id="UZAK01038929">
    <property type="protein sequence ID" value="VDP61997.1"/>
    <property type="molecule type" value="Genomic_DNA"/>
</dbReference>
<evidence type="ECO:0000313" key="3">
    <source>
        <dbReference type="WBParaSite" id="SCUD_0001668101-mRNA-1"/>
    </source>
</evidence>
<gene>
    <name evidence="1" type="ORF">SCUD_LOCUS16678</name>
</gene>
<dbReference type="AlphaFoldDB" id="A0A183KNP8"/>
<reference evidence="3" key="1">
    <citation type="submission" date="2016-06" db="UniProtKB">
        <authorList>
            <consortium name="WormBaseParasite"/>
        </authorList>
    </citation>
    <scope>IDENTIFICATION</scope>
</reference>
<evidence type="ECO:0000313" key="1">
    <source>
        <dbReference type="EMBL" id="VDP61997.1"/>
    </source>
</evidence>
<dbReference type="STRING" id="6186.A0A183KNP8"/>
<reference evidence="1 2" key="2">
    <citation type="submission" date="2018-11" db="EMBL/GenBank/DDBJ databases">
        <authorList>
            <consortium name="Pathogen Informatics"/>
        </authorList>
    </citation>
    <scope>NUCLEOTIDE SEQUENCE [LARGE SCALE GENOMIC DNA]</scope>
    <source>
        <strain evidence="1">Dakar</strain>
        <strain evidence="2">Dakar, Senegal</strain>
    </source>
</reference>